<dbReference type="PANTHER" id="PTHR12277">
    <property type="entry name" value="ALPHA/BETA HYDROLASE DOMAIN-CONTAINING PROTEIN"/>
    <property type="match status" value="1"/>
</dbReference>
<dbReference type="InterPro" id="IPR029058">
    <property type="entry name" value="AB_hydrolase_fold"/>
</dbReference>
<dbReference type="Gene3D" id="3.40.50.1820">
    <property type="entry name" value="alpha/beta hydrolase"/>
    <property type="match status" value="1"/>
</dbReference>
<sequence length="167" mass="18580">MGYTVLLGEYRGYGRSAGSPSQERVASDFQAFYDLLVSLPFVDPQKVVFHGRSLGGSVLSELSRRRQPAGIIVESTFISIKAMAHGAPDLLLVDRYDTLSALMDYPGPILIIHGTRDDVVPVSHALEMKKRIPRAELLLYDFGHSDGPPDWDVYWNDISAFLKRALD</sequence>
<name>A0A5K8AKH9_9BACT</name>
<protein>
    <recommendedName>
        <fullName evidence="3">Alpha/beta hydrolase</fullName>
    </recommendedName>
</protein>
<dbReference type="AlphaFoldDB" id="A0A5K8AKH9"/>
<dbReference type="EMBL" id="AP021879">
    <property type="protein sequence ID" value="BBO93223.1"/>
    <property type="molecule type" value="Genomic_DNA"/>
</dbReference>
<reference evidence="1 2" key="1">
    <citation type="submission" date="2019-11" db="EMBL/GenBank/DDBJ databases">
        <title>Comparative genomics of hydrocarbon-degrading Desulfosarcina strains.</title>
        <authorList>
            <person name="Watanabe M."/>
            <person name="Kojima H."/>
            <person name="Fukui M."/>
        </authorList>
    </citation>
    <scope>NUCLEOTIDE SEQUENCE [LARGE SCALE GENOMIC DNA]</scope>
    <source>
        <strain evidence="2">oXyS1</strain>
    </source>
</reference>
<dbReference type="SUPFAM" id="SSF53474">
    <property type="entry name" value="alpha/beta-Hydrolases"/>
    <property type="match status" value="1"/>
</dbReference>
<dbReference type="PANTHER" id="PTHR12277:SF79">
    <property type="entry name" value="XAA-PRO DIPEPTIDYL-PEPTIDASE-RELATED"/>
    <property type="match status" value="1"/>
</dbReference>
<dbReference type="Proteomes" id="UP000422108">
    <property type="component" value="Chromosome"/>
</dbReference>
<evidence type="ECO:0000313" key="2">
    <source>
        <dbReference type="Proteomes" id="UP000422108"/>
    </source>
</evidence>
<evidence type="ECO:0000313" key="1">
    <source>
        <dbReference type="EMBL" id="BBO93223.1"/>
    </source>
</evidence>
<evidence type="ECO:0008006" key="3">
    <source>
        <dbReference type="Google" id="ProtNLM"/>
    </source>
</evidence>
<keyword evidence="2" id="KW-1185">Reference proteome</keyword>
<accession>A0A5K8AKH9</accession>
<organism evidence="1 2">
    <name type="scientific">Desulfosarcina ovata subsp. ovata</name>
    <dbReference type="NCBI Taxonomy" id="2752305"/>
    <lineage>
        <taxon>Bacteria</taxon>
        <taxon>Pseudomonadati</taxon>
        <taxon>Thermodesulfobacteriota</taxon>
        <taxon>Desulfobacteria</taxon>
        <taxon>Desulfobacterales</taxon>
        <taxon>Desulfosarcinaceae</taxon>
        <taxon>Desulfosarcina</taxon>
    </lineage>
</organism>
<proteinExistence type="predicted"/>
<gene>
    <name evidence="1" type="ORF">DSCOOX_64030</name>
</gene>